<evidence type="ECO:0000313" key="3">
    <source>
        <dbReference type="Proteomes" id="UP000001519"/>
    </source>
</evidence>
<dbReference type="SMR" id="A0A2I2YLD3"/>
<reference evidence="2" key="4">
    <citation type="submission" date="2025-09" db="UniProtKB">
        <authorList>
            <consortium name="Ensembl"/>
        </authorList>
    </citation>
    <scope>IDENTIFICATION</scope>
</reference>
<keyword evidence="1" id="KW-0472">Membrane</keyword>
<organism evidence="2 3">
    <name type="scientific">Gorilla gorilla gorilla</name>
    <name type="common">Western lowland gorilla</name>
    <dbReference type="NCBI Taxonomy" id="9595"/>
    <lineage>
        <taxon>Eukaryota</taxon>
        <taxon>Metazoa</taxon>
        <taxon>Chordata</taxon>
        <taxon>Craniata</taxon>
        <taxon>Vertebrata</taxon>
        <taxon>Euteleostomi</taxon>
        <taxon>Mammalia</taxon>
        <taxon>Eutheria</taxon>
        <taxon>Euarchontoglires</taxon>
        <taxon>Primates</taxon>
        <taxon>Haplorrhini</taxon>
        <taxon>Catarrhini</taxon>
        <taxon>Hominidae</taxon>
        <taxon>Gorilla</taxon>
    </lineage>
</organism>
<proteinExistence type="predicted"/>
<dbReference type="GeneTree" id="ENSGT00940000159364"/>
<gene>
    <name evidence="2" type="primary">TDRKH</name>
</gene>
<reference evidence="2 3" key="2">
    <citation type="journal article" date="2012" name="Nature">
        <title>Insights into hominid evolution from the gorilla genome sequence.</title>
        <authorList>
            <person name="Scally A."/>
            <person name="Dutheil J.Y."/>
            <person name="Hillier L.W."/>
            <person name="Jordan G.E."/>
            <person name="Goodhead I."/>
            <person name="Herrero J."/>
            <person name="Hobolth A."/>
            <person name="Lappalainen T."/>
            <person name="Mailund T."/>
            <person name="Marques-Bonet T."/>
            <person name="McCarthy S."/>
            <person name="Montgomery S.H."/>
            <person name="Schwalie P.C."/>
            <person name="Tang Y.A."/>
            <person name="Ward M.C."/>
            <person name="Xue Y."/>
            <person name="Yngvadottir B."/>
            <person name="Alkan C."/>
            <person name="Andersen L.N."/>
            <person name="Ayub Q."/>
            <person name="Ball E.V."/>
            <person name="Beal K."/>
            <person name="Bradley B.J."/>
            <person name="Chen Y."/>
            <person name="Clee C.M."/>
            <person name="Fitzgerald S."/>
            <person name="Graves T.A."/>
            <person name="Gu Y."/>
            <person name="Heath P."/>
            <person name="Heger A."/>
            <person name="Karakoc E."/>
            <person name="Kolb-Kokocinski A."/>
            <person name="Laird G.K."/>
            <person name="Lunter G."/>
            <person name="Meader S."/>
            <person name="Mort M."/>
            <person name="Mullikin J.C."/>
            <person name="Munch K."/>
            <person name="O'Connor T.D."/>
            <person name="Phillips A.D."/>
            <person name="Prado-Martinez J."/>
            <person name="Rogers A.S."/>
            <person name="Sajjadian S."/>
            <person name="Schmidt D."/>
            <person name="Shaw K."/>
            <person name="Simpson J.T."/>
            <person name="Stenson P.D."/>
            <person name="Turner D.J."/>
            <person name="Vigilant L."/>
            <person name="Vilella A.J."/>
            <person name="Whitener W."/>
            <person name="Zhu B."/>
            <person name="Cooper D.N."/>
            <person name="de Jong P."/>
            <person name="Dermitzakis E.T."/>
            <person name="Eichler E.E."/>
            <person name="Flicek P."/>
            <person name="Goldman N."/>
            <person name="Mundy N.I."/>
            <person name="Ning Z."/>
            <person name="Odom D.T."/>
            <person name="Ponting C.P."/>
            <person name="Quail M.A."/>
            <person name="Ryder O.A."/>
            <person name="Searle S.M."/>
            <person name="Warren W.C."/>
            <person name="Wilson R.K."/>
            <person name="Schierup M.H."/>
            <person name="Rogers J."/>
            <person name="Tyler-Smith C."/>
            <person name="Durbin R."/>
        </authorList>
    </citation>
    <scope>NUCLEOTIDE SEQUENCE [LARGE SCALE GENOMIC DNA]</scope>
</reference>
<protein>
    <submittedName>
        <fullName evidence="2">Tudor and KH domain containing</fullName>
    </submittedName>
</protein>
<keyword evidence="3" id="KW-1185">Reference proteome</keyword>
<dbReference type="Bgee" id="ENSGGOG00000025419">
    <property type="expression patterns" value="Expressed in testis and 5 other cell types or tissues"/>
</dbReference>
<feature type="transmembrane region" description="Helical" evidence="1">
    <location>
        <begin position="17"/>
        <end position="34"/>
    </location>
</feature>
<evidence type="ECO:0000313" key="2">
    <source>
        <dbReference type="Ensembl" id="ENSGGOP00000035762.1"/>
    </source>
</evidence>
<keyword evidence="1" id="KW-1133">Transmembrane helix</keyword>
<name>A0A2I2YLD3_GORGO</name>
<sequence length="58" mass="6720">MSTERTSWTSLSTIQKIALGLGIPASATVAYILYRRYRESRVVSRRHLPQRLDLENRT</sequence>
<dbReference type="AlphaFoldDB" id="A0A2I2YLD3"/>
<dbReference type="Ensembl" id="ENSGGOT00000065926.1">
    <property type="protein sequence ID" value="ENSGGOP00000035762.1"/>
    <property type="gene ID" value="ENSGGOG00000025419.2"/>
</dbReference>
<dbReference type="Proteomes" id="UP000001519">
    <property type="component" value="Chromosome 1"/>
</dbReference>
<evidence type="ECO:0000256" key="1">
    <source>
        <dbReference type="SAM" id="Phobius"/>
    </source>
</evidence>
<dbReference type="EMBL" id="CABD030006456">
    <property type="status" value="NOT_ANNOTATED_CDS"/>
    <property type="molecule type" value="Genomic_DNA"/>
</dbReference>
<keyword evidence="1" id="KW-0812">Transmembrane</keyword>
<reference evidence="2" key="3">
    <citation type="submission" date="2025-08" db="UniProtKB">
        <authorList>
            <consortium name="Ensembl"/>
        </authorList>
    </citation>
    <scope>IDENTIFICATION</scope>
</reference>
<reference evidence="3" key="1">
    <citation type="submission" date="2011-05" db="EMBL/GenBank/DDBJ databases">
        <title>Insights into the evolution of the great apes provided by the gorilla genome.</title>
        <authorList>
            <person name="Scally A."/>
        </authorList>
    </citation>
    <scope>NUCLEOTIDE SEQUENCE [LARGE SCALE GENOMIC DNA]</scope>
</reference>
<accession>A0A2I2YLD3</accession>